<keyword evidence="1" id="KW-0547">Nucleotide-binding</keyword>
<dbReference type="Gene3D" id="3.30.470.20">
    <property type="entry name" value="ATP-grasp fold, B domain"/>
    <property type="match status" value="1"/>
</dbReference>
<dbReference type="Gene3D" id="3.30.1490.20">
    <property type="entry name" value="ATP-grasp fold, A domain"/>
    <property type="match status" value="1"/>
</dbReference>
<dbReference type="GO" id="GO:0046872">
    <property type="term" value="F:metal ion binding"/>
    <property type="evidence" value="ECO:0007669"/>
    <property type="project" value="InterPro"/>
</dbReference>
<dbReference type="InterPro" id="IPR011761">
    <property type="entry name" value="ATP-grasp"/>
</dbReference>
<feature type="domain" description="ATP-grasp" evidence="2">
    <location>
        <begin position="75"/>
        <end position="297"/>
    </location>
</feature>
<proteinExistence type="predicted"/>
<comment type="caution">
    <text evidence="3">The sequence shown here is derived from an EMBL/GenBank/DDBJ whole genome shotgun (WGS) entry which is preliminary data.</text>
</comment>
<name>A0A9D2EG16_9MICO</name>
<reference evidence="3" key="2">
    <citation type="submission" date="2021-04" db="EMBL/GenBank/DDBJ databases">
        <authorList>
            <person name="Gilroy R."/>
        </authorList>
    </citation>
    <scope>NUCLEOTIDE SEQUENCE</scope>
    <source>
        <strain evidence="3">ChiGjej4B4-7305</strain>
    </source>
</reference>
<evidence type="ECO:0000259" key="2">
    <source>
        <dbReference type="PROSITE" id="PS50975"/>
    </source>
</evidence>
<dbReference type="SUPFAM" id="SSF56059">
    <property type="entry name" value="Glutathione synthetase ATP-binding domain-like"/>
    <property type="match status" value="1"/>
</dbReference>
<dbReference type="InterPro" id="IPR013815">
    <property type="entry name" value="ATP_grasp_subdomain_1"/>
</dbReference>
<sequence length="393" mass="41709">MSAEPLTRLTAAHEEFDGVLALRALLRAGLDVEVYPRQVAYIPAGEGAELSFVHGIPGTSGLGPVTYAQDKRMQRGLLERAGVPVPHSATFTMGRGISGAKRFASRVGYPVLVKPAVGDNGIETFRDLVDPTGIDQALDYLRTPPAHRAGFSRASYGLTELREPGEENGRIVVPPGYMFMIEQQLAGTYLRILVSDGEVRSVIRCEGVPTDGSLTGGSDITDQVHPSLTALAVQAVRAIPGLGLAALDVVLEDPTRPVEEQELGVVEFSERPALWVQAMVDPALADRLSEDLVRRYAAAEGHRLGEPHAEVEVAIEAHALPDADEGGRAIVAAATAAGLQAEVTDVDQTEGTVRARLAGDAATVAHLTNDMLNGSIDKQRVMLVVITSTNHAT</sequence>
<evidence type="ECO:0000256" key="1">
    <source>
        <dbReference type="PROSITE-ProRule" id="PRU00409"/>
    </source>
</evidence>
<dbReference type="Proteomes" id="UP000824037">
    <property type="component" value="Unassembled WGS sequence"/>
</dbReference>
<dbReference type="GO" id="GO:0005524">
    <property type="term" value="F:ATP binding"/>
    <property type="evidence" value="ECO:0007669"/>
    <property type="project" value="UniProtKB-UniRule"/>
</dbReference>
<evidence type="ECO:0000313" key="3">
    <source>
        <dbReference type="EMBL" id="HIZ36676.1"/>
    </source>
</evidence>
<keyword evidence="1" id="KW-0067">ATP-binding</keyword>
<evidence type="ECO:0000313" key="4">
    <source>
        <dbReference type="Proteomes" id="UP000824037"/>
    </source>
</evidence>
<protein>
    <recommendedName>
        <fullName evidence="2">ATP-grasp domain-containing protein</fullName>
    </recommendedName>
</protein>
<dbReference type="AlphaFoldDB" id="A0A9D2EG16"/>
<organism evidence="3 4">
    <name type="scientific">Candidatus Ruania gallistercoris</name>
    <dbReference type="NCBI Taxonomy" id="2838746"/>
    <lineage>
        <taxon>Bacteria</taxon>
        <taxon>Bacillati</taxon>
        <taxon>Actinomycetota</taxon>
        <taxon>Actinomycetes</taxon>
        <taxon>Micrococcales</taxon>
        <taxon>Ruaniaceae</taxon>
        <taxon>Ruania</taxon>
    </lineage>
</organism>
<reference evidence="3" key="1">
    <citation type="journal article" date="2021" name="PeerJ">
        <title>Extensive microbial diversity within the chicken gut microbiome revealed by metagenomics and culture.</title>
        <authorList>
            <person name="Gilroy R."/>
            <person name="Ravi A."/>
            <person name="Getino M."/>
            <person name="Pursley I."/>
            <person name="Horton D.L."/>
            <person name="Alikhan N.F."/>
            <person name="Baker D."/>
            <person name="Gharbi K."/>
            <person name="Hall N."/>
            <person name="Watson M."/>
            <person name="Adriaenssens E.M."/>
            <person name="Foster-Nyarko E."/>
            <person name="Jarju S."/>
            <person name="Secka A."/>
            <person name="Antonio M."/>
            <person name="Oren A."/>
            <person name="Chaudhuri R.R."/>
            <person name="La Ragione R."/>
            <person name="Hildebrand F."/>
            <person name="Pallen M.J."/>
        </authorList>
    </citation>
    <scope>NUCLEOTIDE SEQUENCE</scope>
    <source>
        <strain evidence="3">ChiGjej4B4-7305</strain>
    </source>
</reference>
<accession>A0A9D2EG16</accession>
<gene>
    <name evidence="3" type="ORF">H9815_12935</name>
</gene>
<dbReference type="PROSITE" id="PS50975">
    <property type="entry name" value="ATP_GRASP"/>
    <property type="match status" value="1"/>
</dbReference>
<dbReference type="EMBL" id="DXBY01000222">
    <property type="protein sequence ID" value="HIZ36676.1"/>
    <property type="molecule type" value="Genomic_DNA"/>
</dbReference>